<evidence type="ECO:0000256" key="5">
    <source>
        <dbReference type="ARBA" id="ARBA00023108"/>
    </source>
</evidence>
<keyword evidence="6" id="KW-0804">Transcription</keyword>
<keyword evidence="5" id="KW-0090">Biological rhythms</keyword>
<sequence>MKQKGHRLVFPSFPLNSQLSTLNPFPSCRLLLRRRRSPPCDSDMGEAVVSCEDVNVDISPGIDDMVAEAQSADSHKPDKEGAGIKWERFLPKMMLRVLLVEADDSTRQIITALLRKCCYRVAAVPDGLKAWEILKERPRNVDLILAEVELPSISGFALLTLIMEHETCKNIPVIMMSSEDSISTVYKCMMKGAADYLLKPLRRNELRNLWQHVWRRQASSSVRNDVQEKVEVTSENETASNHSTGYVAGVQRNNKNIEKGSDTQSSCTKVDFEVGSRIQEYSHPSQGNASPKDFRLQKDERHINLSQRLAMHENETGGLAMGCYVNADLPITLSMGLEPMNDSRISPSMANEAGDNKDTLANLSSDAVALNHASTKYSDDCQRSSPSTNAAIKNFSSAIHLDLSLRRCQPNDFEDRGAEGRATLKHSSASAFTRYTYRPLQTPKAKSGSICDGQKEYGSNTEGRMFDIGGTIGATSTSDTINPTLSLQKSSTSVPPITGQSNQSEIAKSCTSETVIPLQDSEKDLMSNNQCSGYGSLLSPNFCTQRGPSSSPCPALVTHPEPIFANHNLEQFLNQHHSVSNATNWKIENPGHRLESAENQGHISPTTDHSANSSLCGGGNATHIRTVGYASTCGSNSNVDRVGISRVTSESKNEEALFSQGVDSHRSSQREAALTKFRLKRKDRCYEKKVRYESRKKLAEQRPRVKGQFVRRVYTDPLPPETNSNMSNA</sequence>
<evidence type="ECO:0000259" key="11">
    <source>
        <dbReference type="PROSITE" id="PS50110"/>
    </source>
</evidence>
<feature type="domain" description="Response regulatory" evidence="11">
    <location>
        <begin position="96"/>
        <end position="214"/>
    </location>
</feature>
<comment type="similarity">
    <text evidence="2">Belongs to the ARR-like family.</text>
</comment>
<evidence type="ECO:0000256" key="6">
    <source>
        <dbReference type="ARBA" id="ARBA00023163"/>
    </source>
</evidence>
<keyword evidence="13" id="KW-1185">Reference proteome</keyword>
<dbReference type="GeneID" id="111009334"/>
<proteinExistence type="inferred from homology"/>
<feature type="compositionally biased region" description="Polar residues" evidence="10">
    <location>
        <begin position="233"/>
        <end position="244"/>
    </location>
</feature>
<evidence type="ECO:0000313" key="13">
    <source>
        <dbReference type="Proteomes" id="UP000504603"/>
    </source>
</evidence>
<keyword evidence="3" id="KW-0902">Two-component regulatory system</keyword>
<reference evidence="14" key="1">
    <citation type="submission" date="2025-08" db="UniProtKB">
        <authorList>
            <consortium name="RefSeq"/>
        </authorList>
    </citation>
    <scope>IDENTIFICATION</scope>
    <source>
        <strain evidence="14">OHB3-1</strain>
    </source>
</reference>
<organism evidence="13 14">
    <name type="scientific">Momordica charantia</name>
    <name type="common">Bitter gourd</name>
    <name type="synonym">Balsam pear</name>
    <dbReference type="NCBI Taxonomy" id="3673"/>
    <lineage>
        <taxon>Eukaryota</taxon>
        <taxon>Viridiplantae</taxon>
        <taxon>Streptophyta</taxon>
        <taxon>Embryophyta</taxon>
        <taxon>Tracheophyta</taxon>
        <taxon>Spermatophyta</taxon>
        <taxon>Magnoliopsida</taxon>
        <taxon>eudicotyledons</taxon>
        <taxon>Gunneridae</taxon>
        <taxon>Pentapetalae</taxon>
        <taxon>rosids</taxon>
        <taxon>fabids</taxon>
        <taxon>Cucurbitales</taxon>
        <taxon>Cucurbitaceae</taxon>
        <taxon>Momordiceae</taxon>
        <taxon>Momordica</taxon>
    </lineage>
</organism>
<dbReference type="InterPro" id="IPR001789">
    <property type="entry name" value="Sig_transdc_resp-reg_receiver"/>
</dbReference>
<protein>
    <submittedName>
        <fullName evidence="14">Two-component response regulator-like APRR3</fullName>
    </submittedName>
</protein>
<feature type="compositionally biased region" description="Polar residues" evidence="10">
    <location>
        <begin position="597"/>
        <end position="614"/>
    </location>
</feature>
<dbReference type="GO" id="GO:0005634">
    <property type="term" value="C:nucleus"/>
    <property type="evidence" value="ECO:0007669"/>
    <property type="project" value="UniProtKB-SubCell"/>
</dbReference>
<dbReference type="OrthoDB" id="60033at2759"/>
<dbReference type="InterPro" id="IPR045279">
    <property type="entry name" value="ARR-like"/>
</dbReference>
<dbReference type="AlphaFoldDB" id="A0A6J1C921"/>
<evidence type="ECO:0000256" key="10">
    <source>
        <dbReference type="SAM" id="MobiDB-lite"/>
    </source>
</evidence>
<dbReference type="SUPFAM" id="SSF52172">
    <property type="entry name" value="CheY-like"/>
    <property type="match status" value="1"/>
</dbReference>
<dbReference type="Proteomes" id="UP000504603">
    <property type="component" value="Unplaced"/>
</dbReference>
<feature type="region of interest" description="Disordered" evidence="10">
    <location>
        <begin position="231"/>
        <end position="266"/>
    </location>
</feature>
<name>A0A6J1C921_MOMCH</name>
<dbReference type="GO" id="GO:0000160">
    <property type="term" value="P:phosphorelay signal transduction system"/>
    <property type="evidence" value="ECO:0007669"/>
    <property type="project" value="UniProtKB-KW"/>
</dbReference>
<evidence type="ECO:0000256" key="2">
    <source>
        <dbReference type="ARBA" id="ARBA00010330"/>
    </source>
</evidence>
<dbReference type="PANTHER" id="PTHR43874">
    <property type="entry name" value="TWO-COMPONENT RESPONSE REGULATOR"/>
    <property type="match status" value="1"/>
</dbReference>
<evidence type="ECO:0000256" key="7">
    <source>
        <dbReference type="ARBA" id="ARBA00023242"/>
    </source>
</evidence>
<feature type="region of interest" description="Disordered" evidence="10">
    <location>
        <begin position="487"/>
        <end position="508"/>
    </location>
</feature>
<evidence type="ECO:0000259" key="12">
    <source>
        <dbReference type="PROSITE" id="PS51017"/>
    </source>
</evidence>
<evidence type="ECO:0000256" key="9">
    <source>
        <dbReference type="PROSITE-ProRule" id="PRU00357"/>
    </source>
</evidence>
<keyword evidence="7 9" id="KW-0539">Nucleus</keyword>
<dbReference type="CDD" id="cd17582">
    <property type="entry name" value="psREC_PRR"/>
    <property type="match status" value="1"/>
</dbReference>
<gene>
    <name evidence="14" type="primary">LOC111009334</name>
</gene>
<dbReference type="Pfam" id="PF00072">
    <property type="entry name" value="Response_reg"/>
    <property type="match status" value="1"/>
</dbReference>
<dbReference type="PANTHER" id="PTHR43874:SF220">
    <property type="entry name" value="TWO-COMPONENT RESPONSE REGULATOR-LIKE APRR5"/>
    <property type="match status" value="1"/>
</dbReference>
<evidence type="ECO:0000256" key="1">
    <source>
        <dbReference type="ARBA" id="ARBA00004123"/>
    </source>
</evidence>
<evidence type="ECO:0000256" key="3">
    <source>
        <dbReference type="ARBA" id="ARBA00023012"/>
    </source>
</evidence>
<feature type="region of interest" description="Disordered" evidence="10">
    <location>
        <begin position="695"/>
        <end position="729"/>
    </location>
</feature>
<keyword evidence="4" id="KW-0805">Transcription regulation</keyword>
<feature type="domain" description="CCT" evidence="12">
    <location>
        <begin position="670"/>
        <end position="712"/>
    </location>
</feature>
<comment type="subcellular location">
    <subcellularLocation>
        <location evidence="1 9">Nucleus</location>
    </subcellularLocation>
</comment>
<dbReference type="Pfam" id="PF06203">
    <property type="entry name" value="CCT"/>
    <property type="match status" value="1"/>
</dbReference>
<dbReference type="SMART" id="SM00448">
    <property type="entry name" value="REC"/>
    <property type="match status" value="1"/>
</dbReference>
<dbReference type="KEGG" id="mcha:111009334"/>
<feature type="region of interest" description="Disordered" evidence="10">
    <location>
        <begin position="595"/>
        <end position="614"/>
    </location>
</feature>
<evidence type="ECO:0000313" key="14">
    <source>
        <dbReference type="RefSeq" id="XP_022138074.1"/>
    </source>
</evidence>
<evidence type="ECO:0000256" key="4">
    <source>
        <dbReference type="ARBA" id="ARBA00023015"/>
    </source>
</evidence>
<evidence type="ECO:0000256" key="8">
    <source>
        <dbReference type="PROSITE-ProRule" id="PRU00169"/>
    </source>
</evidence>
<accession>A0A6J1C921</accession>
<dbReference type="PROSITE" id="PS50110">
    <property type="entry name" value="RESPONSE_REGULATORY"/>
    <property type="match status" value="1"/>
</dbReference>
<dbReference type="InterPro" id="IPR010402">
    <property type="entry name" value="CCT_domain"/>
</dbReference>
<dbReference type="GO" id="GO:0009736">
    <property type="term" value="P:cytokinin-activated signaling pathway"/>
    <property type="evidence" value="ECO:0007669"/>
    <property type="project" value="InterPro"/>
</dbReference>
<dbReference type="PROSITE" id="PS51017">
    <property type="entry name" value="CCT"/>
    <property type="match status" value="1"/>
</dbReference>
<dbReference type="GO" id="GO:0048511">
    <property type="term" value="P:rhythmic process"/>
    <property type="evidence" value="ECO:0007669"/>
    <property type="project" value="UniProtKB-KW"/>
</dbReference>
<comment type="caution">
    <text evidence="8">Lacks conserved residue(s) required for the propagation of feature annotation.</text>
</comment>
<dbReference type="RefSeq" id="XP_022138074.1">
    <property type="nucleotide sequence ID" value="XM_022282382.1"/>
</dbReference>
<dbReference type="Gene3D" id="3.40.50.2300">
    <property type="match status" value="1"/>
</dbReference>
<dbReference type="InterPro" id="IPR011006">
    <property type="entry name" value="CheY-like_superfamily"/>
</dbReference>